<gene>
    <name evidence="1" type="primary">IRAK1</name>
</gene>
<organism evidence="1">
    <name type="scientific">Homo sapiens</name>
    <name type="common">Human</name>
    <dbReference type="NCBI Taxonomy" id="9606"/>
    <lineage>
        <taxon>Eukaryota</taxon>
        <taxon>Metazoa</taxon>
        <taxon>Chordata</taxon>
        <taxon>Craniata</taxon>
        <taxon>Vertebrata</taxon>
        <taxon>Euteleostomi</taxon>
        <taxon>Mammalia</taxon>
        <taxon>Eutheria</taxon>
        <taxon>Euarchontoglires</taxon>
        <taxon>Primates</taxon>
        <taxon>Haplorrhini</taxon>
        <taxon>Catarrhini</taxon>
        <taxon>Hominidae</taxon>
        <taxon>Homo</taxon>
    </lineage>
</organism>
<accession>L8E7M9</accession>
<evidence type="ECO:0000313" key="1">
    <source>
        <dbReference type="EMBL" id="CCQ43144.1"/>
    </source>
</evidence>
<sequence length="85" mass="9189">MGPWTACSCCRPAPSQAWAWNRTGRGPKKVMNFRADVFTWADPPNPEVKVLMVRSSHGARVLSTLPAVGVGAHARGGEKEVALLF</sequence>
<proteinExistence type="predicted"/>
<reference evidence="1" key="1">
    <citation type="journal article" date="2013" name="PLoS ONE">
        <title>Direct detection of alternative open reading frames translation products in human significantly expands the proteome.</title>
        <authorList>
            <person name="Vanderperre B."/>
            <person name="Lucier J.-F."/>
            <person name="Motard J."/>
            <person name="Tremblay G."/>
            <person name="Vanderperre S."/>
            <person name="Wisztorski M."/>
            <person name="Salzet M."/>
            <person name="Boisvert F.-M."/>
            <person name="Roucou X."/>
        </authorList>
    </citation>
    <scope>NUCLEOTIDE SEQUENCE</scope>
</reference>
<name>L8E7M9_HUMAN</name>
<protein>
    <submittedName>
        <fullName evidence="1">Alternative protein IRAK1</fullName>
    </submittedName>
</protein>
<dbReference type="EMBL" id="HF583647">
    <property type="protein sequence ID" value="CCQ43144.1"/>
    <property type="molecule type" value="Genomic_DNA"/>
</dbReference>
<dbReference type="ChiTaRS" id="IRAK1">
    <property type="organism name" value="human"/>
</dbReference>
<dbReference type="AlphaFoldDB" id="L8E7M9"/>
<dbReference type="OrthoDB" id="4062651at2759"/>